<accession>A0A3M2RX84</accession>
<dbReference type="Proteomes" id="UP000277212">
    <property type="component" value="Unassembled WGS sequence"/>
</dbReference>
<feature type="domain" description="Heterokaryon incompatibility" evidence="1">
    <location>
        <begin position="48"/>
        <end position="215"/>
    </location>
</feature>
<gene>
    <name evidence="2" type="ORF">CDV36_010477</name>
</gene>
<dbReference type="AlphaFoldDB" id="A0A3M2RX84"/>
<sequence>MTASQVNSPHPALDHSSRQIRLLSVCEDAEGKIACNLSVFDLSSCPQFIALSYVWGSPHIQHEVTLNGHAFSIRHNLYLALKSISNYIKTAVGEQIITKNSLNATSSEFGHDFEQSPKSWKYFWIDAICINQTEVSERNHQVRMMSDIYKSAVFVLVWFGPSCEKALHLVATADPAKLRTVYKPYTDRFQKSEFSEPLIPLLESDYWSRMWIVQEFVLAQELVFASGSVLVPWDRAKHLFPELYAHGGSGKIGSAVTLANERRQHGFRQKQGIGPDVHELLRRFRFMNCSDPRDRVFALSGLLGERPNPSGNILVVDYSLTPAQLSVRILRLASKSLKRGTLEELHRLLNAALELNQDNVNTTAKKEIVLIFKETPDEDDIYDGWYDSSITQSALKEALATQMKSGAESRFSISQALRGRYSLSSNQ</sequence>
<dbReference type="PANTHER" id="PTHR24148">
    <property type="entry name" value="ANKYRIN REPEAT DOMAIN-CONTAINING PROTEIN 39 HOMOLOG-RELATED"/>
    <property type="match status" value="1"/>
</dbReference>
<protein>
    <recommendedName>
        <fullName evidence="1">Heterokaryon incompatibility domain-containing protein</fullName>
    </recommendedName>
</protein>
<evidence type="ECO:0000259" key="1">
    <source>
        <dbReference type="Pfam" id="PF06985"/>
    </source>
</evidence>
<dbReference type="STRING" id="2010991.A0A3M2RX84"/>
<keyword evidence="3" id="KW-1185">Reference proteome</keyword>
<dbReference type="OrthoDB" id="5386682at2759"/>
<evidence type="ECO:0000313" key="3">
    <source>
        <dbReference type="Proteomes" id="UP000277212"/>
    </source>
</evidence>
<reference evidence="2 3" key="1">
    <citation type="submission" date="2017-06" db="EMBL/GenBank/DDBJ databases">
        <title>Comparative genomic analysis of Ambrosia Fusariam Clade fungi.</title>
        <authorList>
            <person name="Stajich J.E."/>
            <person name="Carrillo J."/>
            <person name="Kijimoto T."/>
            <person name="Eskalen A."/>
            <person name="O'Donnell K."/>
            <person name="Kasson M."/>
        </authorList>
    </citation>
    <scope>NUCLEOTIDE SEQUENCE [LARGE SCALE GENOMIC DNA]</scope>
    <source>
        <strain evidence="2">UCR3666</strain>
    </source>
</reference>
<dbReference type="EMBL" id="NKUJ01000225">
    <property type="protein sequence ID" value="RMJ09901.1"/>
    <property type="molecule type" value="Genomic_DNA"/>
</dbReference>
<dbReference type="InterPro" id="IPR052895">
    <property type="entry name" value="HetReg/Transcr_Mod"/>
</dbReference>
<dbReference type="PANTHER" id="PTHR24148:SF73">
    <property type="entry name" value="HET DOMAIN PROTEIN (AFU_ORTHOLOGUE AFUA_8G01020)"/>
    <property type="match status" value="1"/>
</dbReference>
<proteinExistence type="predicted"/>
<dbReference type="Pfam" id="PF06985">
    <property type="entry name" value="HET"/>
    <property type="match status" value="1"/>
</dbReference>
<dbReference type="InterPro" id="IPR010730">
    <property type="entry name" value="HET"/>
</dbReference>
<evidence type="ECO:0000313" key="2">
    <source>
        <dbReference type="EMBL" id="RMJ09901.1"/>
    </source>
</evidence>
<organism evidence="2 3">
    <name type="scientific">Fusarium kuroshium</name>
    <dbReference type="NCBI Taxonomy" id="2010991"/>
    <lineage>
        <taxon>Eukaryota</taxon>
        <taxon>Fungi</taxon>
        <taxon>Dikarya</taxon>
        <taxon>Ascomycota</taxon>
        <taxon>Pezizomycotina</taxon>
        <taxon>Sordariomycetes</taxon>
        <taxon>Hypocreomycetidae</taxon>
        <taxon>Hypocreales</taxon>
        <taxon>Nectriaceae</taxon>
        <taxon>Fusarium</taxon>
        <taxon>Fusarium solani species complex</taxon>
    </lineage>
</organism>
<comment type="caution">
    <text evidence="2">The sequence shown here is derived from an EMBL/GenBank/DDBJ whole genome shotgun (WGS) entry which is preliminary data.</text>
</comment>
<name>A0A3M2RX84_9HYPO</name>